<sequence length="671" mass="73078">MASRPSLEVSLTRAEPVWCARRESCRGAPQTKGLYPANTPLYSLTLKRDKSKISVCGDCFDHYKFKNSTIVTERVENQAPGGGRVGGHVVKGDVHIHKNVAAAQRHQKVEIRAVGSGVPSGPHVVASNGNYNPEQYAAAQSRMRGRAMATGVHTGYTGAVTTCLVYQPPKGIRLQMLEKCSVTFRDIPVGIGYSQLLDTCFRNILPVYQTTIRDKEYSKIFPLTIADVKMVDVNAVPLDVTAESNLIRPHFFKPAKDGIALVFNAKAKPCVVQLQVTSTWHSGYVRWTNEMEEEEIRHEEEAAGLKRKPTHSVRPQPRKRTKPAETKTLYADLTSIAGPFHAAPTSVSSSSPSPSLPSLSHAHTGVEVEPSTSPPHASAAAAAEVIAPHVLARALSRSTKATPEEARQLVDLHMVKLLRLALLIELTNSGLPKLDTRFDPPSRCMLTIDNSVSEVGGFKTACFGTIATSPFASKLDKICAKQAHDKDHKVLASLAQLEVLQDELMTHQWANALLILVYAHIATVREVPKVRFAEAGLAIEQGVAGRAKVYMVEERITGPFKKFIHNGSARLSQSAQSDPVIAFLAFTQHAQYVLSNGMAFVSDYQGGAQSGSSDAVILSDPQLITDPKLGDIFAGGNVPSAFYNFCEEHVCNSFCTDFRLIPLDKFVPVDQ</sequence>
<feature type="compositionally biased region" description="Low complexity" evidence="4">
    <location>
        <begin position="346"/>
        <end position="360"/>
    </location>
</feature>
<dbReference type="GO" id="GO:0004674">
    <property type="term" value="F:protein serine/threonine kinase activity"/>
    <property type="evidence" value="ECO:0007669"/>
    <property type="project" value="UniProtKB-KW"/>
</dbReference>
<protein>
    <recommendedName>
        <fullName evidence="5">Alpha-type protein kinase domain-containing protein</fullName>
    </recommendedName>
</protein>
<evidence type="ECO:0000256" key="4">
    <source>
        <dbReference type="SAM" id="MobiDB-lite"/>
    </source>
</evidence>
<dbReference type="InterPro" id="IPR004166">
    <property type="entry name" value="a-kinase_dom"/>
</dbReference>
<dbReference type="PROSITE" id="PS51158">
    <property type="entry name" value="ALPHA_KINASE"/>
    <property type="match status" value="1"/>
</dbReference>
<dbReference type="AlphaFoldDB" id="A0AAD6YE09"/>
<dbReference type="InterPro" id="IPR011009">
    <property type="entry name" value="Kinase-like_dom_sf"/>
</dbReference>
<dbReference type="EMBL" id="JARJCW010000019">
    <property type="protein sequence ID" value="KAJ7214378.1"/>
    <property type="molecule type" value="Genomic_DNA"/>
</dbReference>
<evidence type="ECO:0000256" key="3">
    <source>
        <dbReference type="ARBA" id="ARBA00022777"/>
    </source>
</evidence>
<dbReference type="SMART" id="SM00811">
    <property type="entry name" value="Alpha_kinase"/>
    <property type="match status" value="1"/>
</dbReference>
<feature type="region of interest" description="Disordered" evidence="4">
    <location>
        <begin position="343"/>
        <end position="381"/>
    </location>
</feature>
<feature type="domain" description="Alpha-type protein kinase" evidence="5">
    <location>
        <begin position="418"/>
        <end position="663"/>
    </location>
</feature>
<dbReference type="Gene3D" id="3.20.200.10">
    <property type="entry name" value="MHCK/EF2 kinase"/>
    <property type="match status" value="1"/>
</dbReference>
<feature type="compositionally biased region" description="Basic residues" evidence="4">
    <location>
        <begin position="305"/>
        <end position="321"/>
    </location>
</feature>
<evidence type="ECO:0000313" key="6">
    <source>
        <dbReference type="EMBL" id="KAJ7214378.1"/>
    </source>
</evidence>
<evidence type="ECO:0000259" key="5">
    <source>
        <dbReference type="PROSITE" id="PS51158"/>
    </source>
</evidence>
<evidence type="ECO:0000256" key="2">
    <source>
        <dbReference type="ARBA" id="ARBA00022679"/>
    </source>
</evidence>
<keyword evidence="1" id="KW-0723">Serine/threonine-protein kinase</keyword>
<evidence type="ECO:0000256" key="1">
    <source>
        <dbReference type="ARBA" id="ARBA00022527"/>
    </source>
</evidence>
<dbReference type="Proteomes" id="UP001219525">
    <property type="component" value="Unassembled WGS sequence"/>
</dbReference>
<proteinExistence type="predicted"/>
<gene>
    <name evidence="6" type="ORF">GGX14DRAFT_563200</name>
</gene>
<feature type="compositionally biased region" description="Basic and acidic residues" evidence="4">
    <location>
        <begin position="295"/>
        <end position="304"/>
    </location>
</feature>
<feature type="region of interest" description="Disordered" evidence="4">
    <location>
        <begin position="295"/>
        <end position="326"/>
    </location>
</feature>
<evidence type="ECO:0000313" key="7">
    <source>
        <dbReference type="Proteomes" id="UP001219525"/>
    </source>
</evidence>
<keyword evidence="3" id="KW-0418">Kinase</keyword>
<name>A0AAD6YE09_9AGAR</name>
<reference evidence="6" key="1">
    <citation type="submission" date="2023-03" db="EMBL/GenBank/DDBJ databases">
        <title>Massive genome expansion in bonnet fungi (Mycena s.s.) driven by repeated elements and novel gene families across ecological guilds.</title>
        <authorList>
            <consortium name="Lawrence Berkeley National Laboratory"/>
            <person name="Harder C.B."/>
            <person name="Miyauchi S."/>
            <person name="Viragh M."/>
            <person name="Kuo A."/>
            <person name="Thoen E."/>
            <person name="Andreopoulos B."/>
            <person name="Lu D."/>
            <person name="Skrede I."/>
            <person name="Drula E."/>
            <person name="Henrissat B."/>
            <person name="Morin E."/>
            <person name="Kohler A."/>
            <person name="Barry K."/>
            <person name="LaButti K."/>
            <person name="Morin E."/>
            <person name="Salamov A."/>
            <person name="Lipzen A."/>
            <person name="Mereny Z."/>
            <person name="Hegedus B."/>
            <person name="Baldrian P."/>
            <person name="Stursova M."/>
            <person name="Weitz H."/>
            <person name="Taylor A."/>
            <person name="Grigoriev I.V."/>
            <person name="Nagy L.G."/>
            <person name="Martin F."/>
            <person name="Kauserud H."/>
        </authorList>
    </citation>
    <scope>NUCLEOTIDE SEQUENCE</scope>
    <source>
        <strain evidence="6">9144</strain>
    </source>
</reference>
<organism evidence="6 7">
    <name type="scientific">Mycena pura</name>
    <dbReference type="NCBI Taxonomy" id="153505"/>
    <lineage>
        <taxon>Eukaryota</taxon>
        <taxon>Fungi</taxon>
        <taxon>Dikarya</taxon>
        <taxon>Basidiomycota</taxon>
        <taxon>Agaricomycotina</taxon>
        <taxon>Agaricomycetes</taxon>
        <taxon>Agaricomycetidae</taxon>
        <taxon>Agaricales</taxon>
        <taxon>Marasmiineae</taxon>
        <taxon>Mycenaceae</taxon>
        <taxon>Mycena</taxon>
    </lineage>
</organism>
<keyword evidence="2" id="KW-0808">Transferase</keyword>
<keyword evidence="7" id="KW-1185">Reference proteome</keyword>
<dbReference type="GO" id="GO:0005524">
    <property type="term" value="F:ATP binding"/>
    <property type="evidence" value="ECO:0007669"/>
    <property type="project" value="InterPro"/>
</dbReference>
<accession>A0AAD6YE09</accession>
<comment type="caution">
    <text evidence="6">The sequence shown here is derived from an EMBL/GenBank/DDBJ whole genome shotgun (WGS) entry which is preliminary data.</text>
</comment>
<dbReference type="SUPFAM" id="SSF56112">
    <property type="entry name" value="Protein kinase-like (PK-like)"/>
    <property type="match status" value="1"/>
</dbReference>
<feature type="compositionally biased region" description="Low complexity" evidence="4">
    <location>
        <begin position="370"/>
        <end position="381"/>
    </location>
</feature>
<dbReference type="Pfam" id="PF02816">
    <property type="entry name" value="Alpha_kinase"/>
    <property type="match status" value="1"/>
</dbReference>